<name>A0A0E9WY80_ANGAN</name>
<dbReference type="AlphaFoldDB" id="A0A0E9WY80"/>
<sequence length="64" mass="7151">MEGLKSKSTWRERTTQRMLKIASFLSSLQVTTPITELTMGSLQCLHLSSGWLPGWGNADYVHLG</sequence>
<accession>A0A0E9WY80</accession>
<protein>
    <submittedName>
        <fullName evidence="1">Uncharacterized protein</fullName>
    </submittedName>
</protein>
<organism evidence="1">
    <name type="scientific">Anguilla anguilla</name>
    <name type="common">European freshwater eel</name>
    <name type="synonym">Muraena anguilla</name>
    <dbReference type="NCBI Taxonomy" id="7936"/>
    <lineage>
        <taxon>Eukaryota</taxon>
        <taxon>Metazoa</taxon>
        <taxon>Chordata</taxon>
        <taxon>Craniata</taxon>
        <taxon>Vertebrata</taxon>
        <taxon>Euteleostomi</taxon>
        <taxon>Actinopterygii</taxon>
        <taxon>Neopterygii</taxon>
        <taxon>Teleostei</taxon>
        <taxon>Anguilliformes</taxon>
        <taxon>Anguillidae</taxon>
        <taxon>Anguilla</taxon>
    </lineage>
</organism>
<reference evidence="1" key="2">
    <citation type="journal article" date="2015" name="Fish Shellfish Immunol.">
        <title>Early steps in the European eel (Anguilla anguilla)-Vibrio vulnificus interaction in the gills: Role of the RtxA13 toxin.</title>
        <authorList>
            <person name="Callol A."/>
            <person name="Pajuelo D."/>
            <person name="Ebbesson L."/>
            <person name="Teles M."/>
            <person name="MacKenzie S."/>
            <person name="Amaro C."/>
        </authorList>
    </citation>
    <scope>NUCLEOTIDE SEQUENCE</scope>
</reference>
<proteinExistence type="predicted"/>
<reference evidence="1" key="1">
    <citation type="submission" date="2014-11" db="EMBL/GenBank/DDBJ databases">
        <authorList>
            <person name="Amaro Gonzalez C."/>
        </authorList>
    </citation>
    <scope>NUCLEOTIDE SEQUENCE</scope>
</reference>
<dbReference type="EMBL" id="GBXM01013293">
    <property type="protein sequence ID" value="JAH95284.1"/>
    <property type="molecule type" value="Transcribed_RNA"/>
</dbReference>
<evidence type="ECO:0000313" key="1">
    <source>
        <dbReference type="EMBL" id="JAH95284.1"/>
    </source>
</evidence>